<reference evidence="1" key="1">
    <citation type="journal article" date="2023" name="bioRxiv">
        <title>Improved chromosome-level genome assembly for marigold (Tagetes erecta).</title>
        <authorList>
            <person name="Jiang F."/>
            <person name="Yuan L."/>
            <person name="Wang S."/>
            <person name="Wang H."/>
            <person name="Xu D."/>
            <person name="Wang A."/>
            <person name="Fan W."/>
        </authorList>
    </citation>
    <scope>NUCLEOTIDE SEQUENCE</scope>
    <source>
        <strain evidence="1">WSJ</strain>
        <tissue evidence="1">Leaf</tissue>
    </source>
</reference>
<dbReference type="EMBL" id="JAUHHV010000004">
    <property type="protein sequence ID" value="KAK1428350.1"/>
    <property type="molecule type" value="Genomic_DNA"/>
</dbReference>
<proteinExistence type="predicted"/>
<dbReference type="Proteomes" id="UP001229421">
    <property type="component" value="Unassembled WGS sequence"/>
</dbReference>
<protein>
    <submittedName>
        <fullName evidence="1">Uncharacterized protein</fullName>
    </submittedName>
</protein>
<comment type="caution">
    <text evidence="1">The sequence shown here is derived from an EMBL/GenBank/DDBJ whole genome shotgun (WGS) entry which is preliminary data.</text>
</comment>
<accession>A0AAD8KZ02</accession>
<evidence type="ECO:0000313" key="1">
    <source>
        <dbReference type="EMBL" id="KAK1428350.1"/>
    </source>
</evidence>
<organism evidence="1 2">
    <name type="scientific">Tagetes erecta</name>
    <name type="common">African marigold</name>
    <dbReference type="NCBI Taxonomy" id="13708"/>
    <lineage>
        <taxon>Eukaryota</taxon>
        <taxon>Viridiplantae</taxon>
        <taxon>Streptophyta</taxon>
        <taxon>Embryophyta</taxon>
        <taxon>Tracheophyta</taxon>
        <taxon>Spermatophyta</taxon>
        <taxon>Magnoliopsida</taxon>
        <taxon>eudicotyledons</taxon>
        <taxon>Gunneridae</taxon>
        <taxon>Pentapetalae</taxon>
        <taxon>asterids</taxon>
        <taxon>campanulids</taxon>
        <taxon>Asterales</taxon>
        <taxon>Asteraceae</taxon>
        <taxon>Asteroideae</taxon>
        <taxon>Heliantheae alliance</taxon>
        <taxon>Tageteae</taxon>
        <taxon>Tagetes</taxon>
    </lineage>
</organism>
<gene>
    <name evidence="1" type="ORF">QVD17_17183</name>
</gene>
<evidence type="ECO:0000313" key="2">
    <source>
        <dbReference type="Proteomes" id="UP001229421"/>
    </source>
</evidence>
<sequence length="140" mass="15755">MSTCCSIGYENVHPARNHLPERTHRAHHLGSWGQKGIYRHISGASKTLITLGALLMLLTQPKCDIIMATKNGNNFEEPTFLHAMQVQRIFSQSLRTDFFQERENDSVSGTIGSIITGKCLQSADYIYRSAEINCDDGRRQ</sequence>
<name>A0AAD8KZ02_TARER</name>
<dbReference type="AlphaFoldDB" id="A0AAD8KZ02"/>
<keyword evidence="2" id="KW-1185">Reference proteome</keyword>